<keyword evidence="2" id="KW-1185">Reference proteome</keyword>
<protein>
    <submittedName>
        <fullName evidence="1">Uncharacterized protein</fullName>
    </submittedName>
</protein>
<dbReference type="AlphaFoldDB" id="A0AAD6R018"/>
<proteinExistence type="predicted"/>
<dbReference type="Proteomes" id="UP001164929">
    <property type="component" value="Chromosome 4"/>
</dbReference>
<organism evidence="1 2">
    <name type="scientific">Populus alba x Populus x berolinensis</name>
    <dbReference type="NCBI Taxonomy" id="444605"/>
    <lineage>
        <taxon>Eukaryota</taxon>
        <taxon>Viridiplantae</taxon>
        <taxon>Streptophyta</taxon>
        <taxon>Embryophyta</taxon>
        <taxon>Tracheophyta</taxon>
        <taxon>Spermatophyta</taxon>
        <taxon>Magnoliopsida</taxon>
        <taxon>eudicotyledons</taxon>
        <taxon>Gunneridae</taxon>
        <taxon>Pentapetalae</taxon>
        <taxon>rosids</taxon>
        <taxon>fabids</taxon>
        <taxon>Malpighiales</taxon>
        <taxon>Salicaceae</taxon>
        <taxon>Saliceae</taxon>
        <taxon>Populus</taxon>
    </lineage>
</organism>
<gene>
    <name evidence="1" type="ORF">NC653_010395</name>
</gene>
<name>A0AAD6R018_9ROSI</name>
<evidence type="ECO:0000313" key="2">
    <source>
        <dbReference type="Proteomes" id="UP001164929"/>
    </source>
</evidence>
<comment type="caution">
    <text evidence="1">The sequence shown here is derived from an EMBL/GenBank/DDBJ whole genome shotgun (WGS) entry which is preliminary data.</text>
</comment>
<accession>A0AAD6R018</accession>
<reference evidence="1 2" key="1">
    <citation type="journal article" date="2023" name="Mol. Ecol. Resour.">
        <title>Chromosome-level genome assembly of a triploid poplar Populus alba 'Berolinensis'.</title>
        <authorList>
            <person name="Chen S."/>
            <person name="Yu Y."/>
            <person name="Wang X."/>
            <person name="Wang S."/>
            <person name="Zhang T."/>
            <person name="Zhou Y."/>
            <person name="He R."/>
            <person name="Meng N."/>
            <person name="Wang Y."/>
            <person name="Liu W."/>
            <person name="Liu Z."/>
            <person name="Liu J."/>
            <person name="Guo Q."/>
            <person name="Huang H."/>
            <person name="Sederoff R.R."/>
            <person name="Wang G."/>
            <person name="Qu G."/>
            <person name="Chen S."/>
        </authorList>
    </citation>
    <scope>NUCLEOTIDE SEQUENCE [LARGE SCALE GENOMIC DNA]</scope>
    <source>
        <strain evidence="1">SC-2020</strain>
    </source>
</reference>
<dbReference type="EMBL" id="JAQIZT010000004">
    <property type="protein sequence ID" value="KAJ6999643.1"/>
    <property type="molecule type" value="Genomic_DNA"/>
</dbReference>
<sequence>MVTGWPNSGSDDMIEIQMSICSAVQPYPSVNDSASWWLHIRVSVGERIVVEENLYVCDYKYSLECYHIWYMEAEKCEGPWNC</sequence>
<evidence type="ECO:0000313" key="1">
    <source>
        <dbReference type="EMBL" id="KAJ6999643.1"/>
    </source>
</evidence>